<evidence type="ECO:0000313" key="2">
    <source>
        <dbReference type="EMBL" id="PPQ92101.1"/>
    </source>
</evidence>
<reference evidence="2 3" key="1">
    <citation type="journal article" date="2018" name="Evol. Lett.">
        <title>Horizontal gene cluster transfer increased hallucinogenic mushroom diversity.</title>
        <authorList>
            <person name="Reynolds H.T."/>
            <person name="Vijayakumar V."/>
            <person name="Gluck-Thaler E."/>
            <person name="Korotkin H.B."/>
            <person name="Matheny P.B."/>
            <person name="Slot J.C."/>
        </authorList>
    </citation>
    <scope>NUCLEOTIDE SEQUENCE [LARGE SCALE GENOMIC DNA]</scope>
    <source>
        <strain evidence="2 3">2631</strain>
    </source>
</reference>
<feature type="region of interest" description="Disordered" evidence="1">
    <location>
        <begin position="36"/>
        <end position="59"/>
    </location>
</feature>
<dbReference type="AlphaFoldDB" id="A0A409XMY9"/>
<organism evidence="2 3">
    <name type="scientific">Psilocybe cyanescens</name>
    <dbReference type="NCBI Taxonomy" id="93625"/>
    <lineage>
        <taxon>Eukaryota</taxon>
        <taxon>Fungi</taxon>
        <taxon>Dikarya</taxon>
        <taxon>Basidiomycota</taxon>
        <taxon>Agaricomycotina</taxon>
        <taxon>Agaricomycetes</taxon>
        <taxon>Agaricomycetidae</taxon>
        <taxon>Agaricales</taxon>
        <taxon>Agaricineae</taxon>
        <taxon>Strophariaceae</taxon>
        <taxon>Psilocybe</taxon>
    </lineage>
</organism>
<dbReference type="Proteomes" id="UP000283269">
    <property type="component" value="Unassembled WGS sequence"/>
</dbReference>
<evidence type="ECO:0000313" key="3">
    <source>
        <dbReference type="Proteomes" id="UP000283269"/>
    </source>
</evidence>
<gene>
    <name evidence="2" type="ORF">CVT25_008295</name>
</gene>
<comment type="caution">
    <text evidence="2">The sequence shown here is derived from an EMBL/GenBank/DDBJ whole genome shotgun (WGS) entry which is preliminary data.</text>
</comment>
<dbReference type="InParanoid" id="A0A409XMY9"/>
<accession>A0A409XMY9</accession>
<name>A0A409XMY9_PSICY</name>
<proteinExistence type="predicted"/>
<keyword evidence="3" id="KW-1185">Reference proteome</keyword>
<dbReference type="STRING" id="93625.A0A409XMY9"/>
<protein>
    <submittedName>
        <fullName evidence="2">Uncharacterized protein</fullName>
    </submittedName>
</protein>
<sequence length="176" mass="18891">MDSGSDSIEGESENADANVIDIAEDSMAQITEQMNQHGLTIPQSRKGDRKDGKKPGKPMKSNYRVFVIVNNLLLCSPPTLTIVQITSAGASGSSFEQLISRTIFRSYCVLTPVAMLGSDGWAVVGRALGLGEVQEGRGELGGGKGWGLILEHKAMVKVEVEAEVVVIVEQNFRIQS</sequence>
<evidence type="ECO:0000256" key="1">
    <source>
        <dbReference type="SAM" id="MobiDB-lite"/>
    </source>
</evidence>
<dbReference type="OrthoDB" id="2499604at2759"/>
<dbReference type="EMBL" id="NHYD01001104">
    <property type="protein sequence ID" value="PPQ92101.1"/>
    <property type="molecule type" value="Genomic_DNA"/>
</dbReference>
<feature type="compositionally biased region" description="Basic and acidic residues" evidence="1">
    <location>
        <begin position="45"/>
        <end position="54"/>
    </location>
</feature>